<feature type="domain" description="Resolvase/invertase-type recombinase catalytic" evidence="4">
    <location>
        <begin position="25"/>
        <end position="172"/>
    </location>
</feature>
<dbReference type="CDD" id="cd00338">
    <property type="entry name" value="Ser_Recombinase"/>
    <property type="match status" value="1"/>
</dbReference>
<proteinExistence type="predicted"/>
<dbReference type="SMART" id="SM00857">
    <property type="entry name" value="Resolvase"/>
    <property type="match status" value="1"/>
</dbReference>
<dbReference type="InterPro" id="IPR011109">
    <property type="entry name" value="DNA_bind_recombinase_dom"/>
</dbReference>
<feature type="domain" description="Recombinase" evidence="5">
    <location>
        <begin position="180"/>
        <end position="321"/>
    </location>
</feature>
<evidence type="ECO:0000256" key="3">
    <source>
        <dbReference type="SAM" id="MobiDB-lite"/>
    </source>
</evidence>
<dbReference type="PANTHER" id="PTHR30461">
    <property type="entry name" value="DNA-INVERTASE FROM LAMBDOID PROPHAGE"/>
    <property type="match status" value="1"/>
</dbReference>
<keyword evidence="1" id="KW-0238">DNA-binding</keyword>
<gene>
    <name evidence="6" type="ORF">GCM10009839_58230</name>
</gene>
<evidence type="ECO:0000313" key="6">
    <source>
        <dbReference type="EMBL" id="GAA2046315.1"/>
    </source>
</evidence>
<dbReference type="InterPro" id="IPR038109">
    <property type="entry name" value="DNA_bind_recomb_sf"/>
</dbReference>
<evidence type="ECO:0000256" key="2">
    <source>
        <dbReference type="ARBA" id="ARBA00023172"/>
    </source>
</evidence>
<dbReference type="PROSITE" id="PS51737">
    <property type="entry name" value="RECOMBINASE_DNA_BIND"/>
    <property type="match status" value="1"/>
</dbReference>
<dbReference type="Pfam" id="PF07508">
    <property type="entry name" value="Recombinase"/>
    <property type="match status" value="1"/>
</dbReference>
<dbReference type="RefSeq" id="WP_344668864.1">
    <property type="nucleotide sequence ID" value="NZ_BAAAQN010000041.1"/>
</dbReference>
<dbReference type="Proteomes" id="UP001500751">
    <property type="component" value="Unassembled WGS sequence"/>
</dbReference>
<dbReference type="InterPro" id="IPR050639">
    <property type="entry name" value="SSR_resolvase"/>
</dbReference>
<dbReference type="Gene3D" id="3.40.50.1390">
    <property type="entry name" value="Resolvase, N-terminal catalytic domain"/>
    <property type="match status" value="1"/>
</dbReference>
<keyword evidence="2" id="KW-0233">DNA recombination</keyword>
<dbReference type="PANTHER" id="PTHR30461:SF2">
    <property type="entry name" value="SERINE RECOMBINASE PINE-RELATED"/>
    <property type="match status" value="1"/>
</dbReference>
<sequence>MAKTKIAPKGKRSAPTRPKRGPGARALVAARISQYTDESVSIPRQIKSGDSHAASKEWPVVGYVKDEDVSASKVAPMDRPALRKWLTDRADEWDVLIFWKLDRIIRSPADLTDMIRWCEEHGKNLVFVDDGFDLTTPIGKAMAYIAAVFAEMEVQRTSERVKAAQKELRTSVRWGGGRPPFGFMTAPAPDGKGRILVQDPSAVLVIRELGRQVMNSASRYYCANEFNDRGILTPTDHARDRKRAEVEAGGGTYTGALPQGEQWSAATVNQVLTNPATQGIKMHDGKPVVGEDGMPLRIAEPIFSDEEWARIQNQLTASGRDYSSRTADLASPYLDVLMHKCGKPLYRNKPNEANNIADRYRCTNRAAHPDGTGTIPTEFAHAAIEEYLLSYFGDVQRKRRVLIPGEDHTAELEEVEKALGRLRADRDAGDWDDDEGGYRSRLNALRGNIKRLKALPQRPDTWELQDTGERWADWWQRSDEAMRREELIRAGVRVYLFRQKRATETEVGFLDAPDIAGVLTDPAEPMTVRGDMPDLIERERTR</sequence>
<organism evidence="6 7">
    <name type="scientific">Catenulispora yoronensis</name>
    <dbReference type="NCBI Taxonomy" id="450799"/>
    <lineage>
        <taxon>Bacteria</taxon>
        <taxon>Bacillati</taxon>
        <taxon>Actinomycetota</taxon>
        <taxon>Actinomycetes</taxon>
        <taxon>Catenulisporales</taxon>
        <taxon>Catenulisporaceae</taxon>
        <taxon>Catenulispora</taxon>
    </lineage>
</organism>
<dbReference type="InterPro" id="IPR036162">
    <property type="entry name" value="Resolvase-like_N_sf"/>
</dbReference>
<feature type="compositionally biased region" description="Basic residues" evidence="3">
    <location>
        <begin position="1"/>
        <end position="22"/>
    </location>
</feature>
<feature type="region of interest" description="Disordered" evidence="3">
    <location>
        <begin position="1"/>
        <end position="24"/>
    </location>
</feature>
<evidence type="ECO:0000256" key="1">
    <source>
        <dbReference type="ARBA" id="ARBA00023125"/>
    </source>
</evidence>
<comment type="caution">
    <text evidence="6">The sequence shown here is derived from an EMBL/GenBank/DDBJ whole genome shotgun (WGS) entry which is preliminary data.</text>
</comment>
<dbReference type="InterPro" id="IPR006119">
    <property type="entry name" value="Resolv_N"/>
</dbReference>
<protein>
    <submittedName>
        <fullName evidence="6">Recombinase family protein</fullName>
    </submittedName>
</protein>
<evidence type="ECO:0000313" key="7">
    <source>
        <dbReference type="Proteomes" id="UP001500751"/>
    </source>
</evidence>
<keyword evidence="7" id="KW-1185">Reference proteome</keyword>
<reference evidence="6 7" key="1">
    <citation type="journal article" date="2019" name="Int. J. Syst. Evol. Microbiol.">
        <title>The Global Catalogue of Microorganisms (GCM) 10K type strain sequencing project: providing services to taxonomists for standard genome sequencing and annotation.</title>
        <authorList>
            <consortium name="The Broad Institute Genomics Platform"/>
            <consortium name="The Broad Institute Genome Sequencing Center for Infectious Disease"/>
            <person name="Wu L."/>
            <person name="Ma J."/>
        </authorList>
    </citation>
    <scope>NUCLEOTIDE SEQUENCE [LARGE SCALE GENOMIC DNA]</scope>
    <source>
        <strain evidence="6 7">JCM 16014</strain>
    </source>
</reference>
<dbReference type="Gene3D" id="3.90.1750.20">
    <property type="entry name" value="Putative Large Serine Recombinase, Chain B, Domain 2"/>
    <property type="match status" value="1"/>
</dbReference>
<accession>A0ABN2UYP0</accession>
<evidence type="ECO:0000259" key="5">
    <source>
        <dbReference type="PROSITE" id="PS51737"/>
    </source>
</evidence>
<dbReference type="SUPFAM" id="SSF53041">
    <property type="entry name" value="Resolvase-like"/>
    <property type="match status" value="1"/>
</dbReference>
<dbReference type="PROSITE" id="PS51736">
    <property type="entry name" value="RECOMBINASES_3"/>
    <property type="match status" value="1"/>
</dbReference>
<dbReference type="EMBL" id="BAAAQN010000041">
    <property type="protein sequence ID" value="GAA2046315.1"/>
    <property type="molecule type" value="Genomic_DNA"/>
</dbReference>
<name>A0ABN2UYP0_9ACTN</name>
<dbReference type="Pfam" id="PF00239">
    <property type="entry name" value="Resolvase"/>
    <property type="match status" value="1"/>
</dbReference>
<evidence type="ECO:0000259" key="4">
    <source>
        <dbReference type="PROSITE" id="PS51736"/>
    </source>
</evidence>